<dbReference type="AlphaFoldDB" id="X2A7L5"/>
<dbReference type="PANTHER" id="PTHR46791">
    <property type="entry name" value="EXPRESSED PROTEIN"/>
    <property type="match status" value="1"/>
</dbReference>
<reference evidence="2" key="2">
    <citation type="journal article" date="2013" name="Nature">
        <title>Insights into bilaterian evolution from three spiralian genomes.</title>
        <authorList>
            <person name="Simakov O."/>
            <person name="Marletaz F."/>
            <person name="Cho S.J."/>
            <person name="Edsinger-Gonzales E."/>
            <person name="Havlak P."/>
            <person name="Hellsten U."/>
            <person name="Kuo D.H."/>
            <person name="Larsson T."/>
            <person name="Lv J."/>
            <person name="Arendt D."/>
            <person name="Savage R."/>
            <person name="Osoegawa K."/>
            <person name="de Jong P."/>
            <person name="Grimwood J."/>
            <person name="Chapman J.A."/>
            <person name="Shapiro H."/>
            <person name="Aerts A."/>
            <person name="Otillar R.P."/>
            <person name="Terry A.Y."/>
            <person name="Boore J.L."/>
            <person name="Grigoriev I.V."/>
            <person name="Lindberg D.R."/>
            <person name="Seaver E.C."/>
            <person name="Weisblat D.A."/>
            <person name="Putnam N.H."/>
            <person name="Rokhsar D.S."/>
        </authorList>
    </citation>
    <scope>NUCLEOTIDE SEQUENCE</scope>
    <source>
        <strain evidence="2">I ESC-2004</strain>
    </source>
</reference>
<dbReference type="HOGENOM" id="CLU_1054630_0_0_1"/>
<dbReference type="OMA" id="HLAYGRP"/>
<dbReference type="PANTHER" id="PTHR46791:SF13">
    <property type="entry name" value="CLR5 DOMAIN-CONTAINING PROTEIN"/>
    <property type="match status" value="1"/>
</dbReference>
<proteinExistence type="predicted"/>
<dbReference type="EMBL" id="AMQN01012453">
    <property type="status" value="NOT_ANNOTATED_CDS"/>
    <property type="molecule type" value="Genomic_DNA"/>
</dbReference>
<reference evidence="1" key="3">
    <citation type="submission" date="2015-06" db="UniProtKB">
        <authorList>
            <consortium name="EnsemblMetazoa"/>
        </authorList>
    </citation>
    <scope>IDENTIFICATION</scope>
</reference>
<dbReference type="EnsemblMetazoa" id="CapteT205676">
    <property type="protein sequence ID" value="CapteP205676"/>
    <property type="gene ID" value="CapteG205676"/>
</dbReference>
<evidence type="ECO:0000313" key="1">
    <source>
        <dbReference type="EnsemblMetazoa" id="CapteP205676"/>
    </source>
</evidence>
<dbReference type="Proteomes" id="UP000014760">
    <property type="component" value="Unassembled WGS sequence"/>
</dbReference>
<name>X2A7L5_CAPTE</name>
<keyword evidence="2" id="KW-1185">Reference proteome</keyword>
<evidence type="ECO:0000313" key="2">
    <source>
        <dbReference type="Proteomes" id="UP000014760"/>
    </source>
</evidence>
<protein>
    <submittedName>
        <fullName evidence="1">Uncharacterized protein</fullName>
    </submittedName>
</protein>
<organism evidence="1 2">
    <name type="scientific">Capitella teleta</name>
    <name type="common">Polychaete worm</name>
    <dbReference type="NCBI Taxonomy" id="283909"/>
    <lineage>
        <taxon>Eukaryota</taxon>
        <taxon>Metazoa</taxon>
        <taxon>Spiralia</taxon>
        <taxon>Lophotrochozoa</taxon>
        <taxon>Annelida</taxon>
        <taxon>Polychaeta</taxon>
        <taxon>Sedentaria</taxon>
        <taxon>Scolecida</taxon>
        <taxon>Capitellidae</taxon>
        <taxon>Capitella</taxon>
    </lineage>
</organism>
<accession>X2A7L5</accession>
<sequence length="244" mass="28174">MESEGRDQFIELLFGFSLCQRDTLPCLAQHGCILSDRHLRRIVAKKKLRRRKFSDVDDVASFVNNELKGSGQQHGYSFMWQKLKDNSLNAQIDDVRLIIRCLDPEGVVFRKARKLHRVNITPRVRTLFGTSMERPELRGLPSGRPLVMYEFPSLYGARSNQTDIISGELENQEDLVLMRTSVPADDDMFQLCCHTVAEHNLTIPSSCQKPLALYEHMRPIIRISLNICMYDIEYMHTVTLYIVV</sequence>
<reference evidence="2" key="1">
    <citation type="submission" date="2012-12" db="EMBL/GenBank/DDBJ databases">
        <authorList>
            <person name="Hellsten U."/>
            <person name="Grimwood J."/>
            <person name="Chapman J.A."/>
            <person name="Shapiro H."/>
            <person name="Aerts A."/>
            <person name="Otillar R.P."/>
            <person name="Terry A.Y."/>
            <person name="Boore J.L."/>
            <person name="Simakov O."/>
            <person name="Marletaz F."/>
            <person name="Cho S.-J."/>
            <person name="Edsinger-Gonzales E."/>
            <person name="Havlak P."/>
            <person name="Kuo D.-H."/>
            <person name="Larsson T."/>
            <person name="Lv J."/>
            <person name="Arendt D."/>
            <person name="Savage R."/>
            <person name="Osoegawa K."/>
            <person name="de Jong P."/>
            <person name="Lindberg D.R."/>
            <person name="Seaver E.C."/>
            <person name="Weisblat D.A."/>
            <person name="Putnam N.H."/>
            <person name="Grigoriev I.V."/>
            <person name="Rokhsar D.S."/>
        </authorList>
    </citation>
    <scope>NUCLEOTIDE SEQUENCE</scope>
    <source>
        <strain evidence="2">I ESC-2004</strain>
    </source>
</reference>